<keyword evidence="1" id="KW-0378">Hydrolase</keyword>
<accession>A0A0D2HE84</accession>
<dbReference type="VEuPathDB" id="FungiDB:Z520_03886"/>
<dbReference type="SUPFAM" id="SSF53474">
    <property type="entry name" value="alpha/beta-Hydrolases"/>
    <property type="match status" value="1"/>
</dbReference>
<evidence type="ECO:0000256" key="1">
    <source>
        <dbReference type="ARBA" id="ARBA00022801"/>
    </source>
</evidence>
<name>A0A0D2HE84_9EURO</name>
<dbReference type="GeneID" id="27709632"/>
<dbReference type="InterPro" id="IPR008979">
    <property type="entry name" value="Galactose-bd-like_sf"/>
</dbReference>
<evidence type="ECO:0000313" key="4">
    <source>
        <dbReference type="Proteomes" id="UP000053411"/>
    </source>
</evidence>
<keyword evidence="4" id="KW-1185">Reference proteome</keyword>
<dbReference type="OrthoDB" id="416441at2759"/>
<dbReference type="RefSeq" id="XP_016634323.1">
    <property type="nucleotide sequence ID" value="XM_016774396.1"/>
</dbReference>
<dbReference type="NCBIfam" id="TIGR00976">
    <property type="entry name" value="CocE_NonD"/>
    <property type="match status" value="1"/>
</dbReference>
<dbReference type="AlphaFoldDB" id="A0A0D2HE84"/>
<feature type="domain" description="Xaa-Pro dipeptidyl-peptidase C-terminal" evidence="2">
    <location>
        <begin position="313"/>
        <end position="570"/>
    </location>
</feature>
<dbReference type="SUPFAM" id="SSF49785">
    <property type="entry name" value="Galactose-binding domain-like"/>
    <property type="match status" value="1"/>
</dbReference>
<protein>
    <recommendedName>
        <fullName evidence="2">Xaa-Pro dipeptidyl-peptidase C-terminal domain-containing protein</fullName>
    </recommendedName>
</protein>
<gene>
    <name evidence="3" type="ORF">Z520_03886</name>
</gene>
<dbReference type="InterPro" id="IPR005674">
    <property type="entry name" value="CocE/Ser_esterase"/>
</dbReference>
<dbReference type="SMART" id="SM00939">
    <property type="entry name" value="PepX_C"/>
    <property type="match status" value="1"/>
</dbReference>
<dbReference type="InterPro" id="IPR000383">
    <property type="entry name" value="Xaa-Pro-like_dom"/>
</dbReference>
<dbReference type="Pfam" id="PF08530">
    <property type="entry name" value="PepX_C"/>
    <property type="match status" value="1"/>
</dbReference>
<dbReference type="Pfam" id="PF02129">
    <property type="entry name" value="Peptidase_S15"/>
    <property type="match status" value="1"/>
</dbReference>
<dbReference type="PANTHER" id="PTHR43056">
    <property type="entry name" value="PEPTIDASE S9 PROLYL OLIGOPEPTIDASE"/>
    <property type="match status" value="1"/>
</dbReference>
<sequence>MEKMIIDRDVPIPMEDGISLRADIYRPKDEKPAPVILTMGPYGKGLPWRVGYKPQWDALIQAHPDILAESSKEFMVWEVVDPEIWTSWGYVCIRIDSRGAGCSPGYLDVFSPQETKDLYTAIEWAGVQPWSTGKVGLSGISYFAINQWLVASLQPPHLTAMIPWEGAADFYRDMTRHGGILSNAFLDLWYGRQVVSVQHGNPAAPHDPWRDDLVSGSRAMVLSPEQLKANRSDPVQAGLSRPLDSEFYRTRSADWSKVTVPFLSCASWGGYGLHARGNFEAFTQAASKQKWLECHPGKHEEWFYVNYGLDIQKRFLDHFLKGEQNGWDKEAPVSLVIRRPFSTDFVALRQEHSWPLERTEWTSVSLAAASRKLSWSRVSSDTTEQVQFAALGDPVTFMSEPLEQEVEITGPLAAKIFASSSTADMDLFLTFQAFSPDGKEVEFQGSLDPHTPLAQGWLRASHRKLDPVKSTPYRPYHTHDEIQPLEPGKVYELDVEIWPTHIILPAGFTIALQIGGKDFKRPTEKDMGGGAWLASGSGPFLHTHPEDRPASIFGGNTTIYTGGDTPSSLLLPIIPRQ</sequence>
<proteinExistence type="predicted"/>
<dbReference type="InterPro" id="IPR029058">
    <property type="entry name" value="AB_hydrolase_fold"/>
</dbReference>
<dbReference type="Gene3D" id="3.40.50.1820">
    <property type="entry name" value="alpha/beta hydrolase"/>
    <property type="match status" value="1"/>
</dbReference>
<dbReference type="InterPro" id="IPR013736">
    <property type="entry name" value="Xaa-Pro_dipept_C"/>
</dbReference>
<reference evidence="3 4" key="1">
    <citation type="submission" date="2015-01" db="EMBL/GenBank/DDBJ databases">
        <title>The Genome Sequence of Fonsecaea multimorphosa CBS 102226.</title>
        <authorList>
            <consortium name="The Broad Institute Genomics Platform"/>
            <person name="Cuomo C."/>
            <person name="de Hoog S."/>
            <person name="Gorbushina A."/>
            <person name="Stielow B."/>
            <person name="Teixiera M."/>
            <person name="Abouelleil A."/>
            <person name="Chapman S.B."/>
            <person name="Priest M."/>
            <person name="Young S.K."/>
            <person name="Wortman J."/>
            <person name="Nusbaum C."/>
            <person name="Birren B."/>
        </authorList>
    </citation>
    <scope>NUCLEOTIDE SEQUENCE [LARGE SCALE GENOMIC DNA]</scope>
    <source>
        <strain evidence="3 4">CBS 102226</strain>
    </source>
</reference>
<evidence type="ECO:0000259" key="2">
    <source>
        <dbReference type="SMART" id="SM00939"/>
    </source>
</evidence>
<organism evidence="3 4">
    <name type="scientific">Fonsecaea multimorphosa CBS 102226</name>
    <dbReference type="NCBI Taxonomy" id="1442371"/>
    <lineage>
        <taxon>Eukaryota</taxon>
        <taxon>Fungi</taxon>
        <taxon>Dikarya</taxon>
        <taxon>Ascomycota</taxon>
        <taxon>Pezizomycotina</taxon>
        <taxon>Eurotiomycetes</taxon>
        <taxon>Chaetothyriomycetidae</taxon>
        <taxon>Chaetothyriales</taxon>
        <taxon>Herpotrichiellaceae</taxon>
        <taxon>Fonsecaea</taxon>
    </lineage>
</organism>
<dbReference type="Gene3D" id="1.10.3020.20">
    <property type="match status" value="1"/>
</dbReference>
<dbReference type="Proteomes" id="UP000053411">
    <property type="component" value="Unassembled WGS sequence"/>
</dbReference>
<evidence type="ECO:0000313" key="3">
    <source>
        <dbReference type="EMBL" id="KIY00201.1"/>
    </source>
</evidence>
<dbReference type="GO" id="GO:0008239">
    <property type="term" value="F:dipeptidyl-peptidase activity"/>
    <property type="evidence" value="ECO:0007669"/>
    <property type="project" value="InterPro"/>
</dbReference>
<dbReference type="PANTHER" id="PTHR43056:SF10">
    <property type="entry name" value="COCE_NOND FAMILY, PUTATIVE (AFU_ORTHOLOGUE AFUA_7G00600)-RELATED"/>
    <property type="match status" value="1"/>
</dbReference>
<dbReference type="Gene3D" id="2.60.120.260">
    <property type="entry name" value="Galactose-binding domain-like"/>
    <property type="match status" value="1"/>
</dbReference>
<dbReference type="InterPro" id="IPR050585">
    <property type="entry name" value="Xaa-Pro_dipeptidyl-ppase/CocE"/>
</dbReference>
<dbReference type="EMBL" id="KN848067">
    <property type="protein sequence ID" value="KIY00201.1"/>
    <property type="molecule type" value="Genomic_DNA"/>
</dbReference>